<evidence type="ECO:0000313" key="3">
    <source>
        <dbReference type="Proteomes" id="UP000233482"/>
    </source>
</evidence>
<dbReference type="InterPro" id="IPR018310">
    <property type="entry name" value="Put_endonuclease_Z1-dom"/>
</dbReference>
<dbReference type="RefSeq" id="WP_101144273.1">
    <property type="nucleotide sequence ID" value="NZ_CP073801.1"/>
</dbReference>
<proteinExistence type="predicted"/>
<dbReference type="Proteomes" id="UP000233482">
    <property type="component" value="Unassembled WGS sequence"/>
</dbReference>
<protein>
    <recommendedName>
        <fullName evidence="1">Putative endonuclease Z1 domain-containing protein</fullName>
    </recommendedName>
</protein>
<accession>A0A855H2A9</accession>
<evidence type="ECO:0000259" key="1">
    <source>
        <dbReference type="Pfam" id="PF10593"/>
    </source>
</evidence>
<dbReference type="EMBL" id="PIXC01000018">
    <property type="protein sequence ID" value="PKE25737.1"/>
    <property type="molecule type" value="Genomic_DNA"/>
</dbReference>
<dbReference type="AlphaFoldDB" id="A0A855H2A9"/>
<dbReference type="Pfam" id="PF10593">
    <property type="entry name" value="Z1"/>
    <property type="match status" value="1"/>
</dbReference>
<reference evidence="2 3" key="1">
    <citation type="submission" date="2017-12" db="EMBL/GenBank/DDBJ databases">
        <title>Genomics of Macrococcus caseolyticus.</title>
        <authorList>
            <person name="MacFadyen A.C."/>
            <person name="Paterson G.K."/>
        </authorList>
    </citation>
    <scope>NUCLEOTIDE SEQUENCE [LARGE SCALE GENOMIC DNA]</scope>
    <source>
        <strain evidence="2 3">5788_EF188</strain>
    </source>
</reference>
<gene>
    <name evidence="2" type="ORF">CW686_08460</name>
</gene>
<feature type="domain" description="Putative endonuclease Z1" evidence="1">
    <location>
        <begin position="290"/>
        <end position="499"/>
    </location>
</feature>
<sequence length="695" mass="80823">MQLKLDGYFFGCVNQLNHYSEEEIEVMQRTKEQLKVHSTETFRPGMLLGRIQSGKTRSYIGTMALGLDDVFDCIVILTKNSNALARQTYARVAAEFRRAMDEDKVIVHDIIRLPKLRKYELKQKQIIIVKKEIKNVARLEQFFIGYPEMKMRKVMFIDDEADYASVVYSEDKDRNLIELKKIATKLDDIKAMLPTAAYLQVTATPYSLYLQPDADVLAERGYQPKRPAFTVLVPTHNKYVGGKFYFEEQSPRARSLYHAIDESELEVLRKSDNRRVKDDYLLTSKNLEGLRHALMNFIVGAKVRHLSNDHITKYSFVMHTITTKKAHVWQYDVVSRMESKLKESITENPQLFRDLVHTAYEDLKHSVNHMPDFTDVLESVKSSIIDEELLIEIVNSEQDVTQLLDYNGELRLRTPMTFFIGGQILDRGITVGNLIGFYYGRDPRKFQQDTVLQHSRMYGARPMEDMEVTRFYTTPRIYSAMQRMHFFDEGLREAIMKQDHTVKFLTKDAQGEIIPCNPNKLLMSELITVRPRKRFLPVGFETVSKTKLNQAMKRIDKMVSALEKHAVRHTGQNVLVPVQHVRDILMAINETLIYTHMPFQMERYVEMIEYLSEDDLVWVIVRTNRNISRLRSDGRFADRPDTGHDELQTAYKLGKTHPSVILLRQNGHSDSGWKDAPFYWPVIVAQSDMQTTIFS</sequence>
<comment type="caution">
    <text evidence="2">The sequence shown here is derived from an EMBL/GenBank/DDBJ whole genome shotgun (WGS) entry which is preliminary data.</text>
</comment>
<name>A0A855H2A9_9STAP</name>
<organism evidence="2 3">
    <name type="scientific">Macrococcoides caseolyticum</name>
    <dbReference type="NCBI Taxonomy" id="69966"/>
    <lineage>
        <taxon>Bacteria</taxon>
        <taxon>Bacillati</taxon>
        <taxon>Bacillota</taxon>
        <taxon>Bacilli</taxon>
        <taxon>Bacillales</taxon>
        <taxon>Staphylococcaceae</taxon>
        <taxon>Macrococcoides</taxon>
    </lineage>
</organism>
<evidence type="ECO:0000313" key="2">
    <source>
        <dbReference type="EMBL" id="PKE25737.1"/>
    </source>
</evidence>